<evidence type="ECO:0000256" key="1">
    <source>
        <dbReference type="ARBA" id="ARBA00001936"/>
    </source>
</evidence>
<dbReference type="GO" id="GO:0004653">
    <property type="term" value="F:polypeptide N-acetylgalactosaminyltransferase activity"/>
    <property type="evidence" value="ECO:0000318"/>
    <property type="project" value="GO_Central"/>
</dbReference>
<keyword evidence="6" id="KW-0472">Membrane</keyword>
<dbReference type="AlphaFoldDB" id="T1G6E4"/>
<name>T1G6E4_HELRO</name>
<evidence type="ECO:0000256" key="2">
    <source>
        <dbReference type="ARBA" id="ARBA00005680"/>
    </source>
</evidence>
<accession>T1G6E4</accession>
<dbReference type="eggNOG" id="KOG3736">
    <property type="taxonomic scope" value="Eukaryota"/>
</dbReference>
<dbReference type="InterPro" id="IPR001173">
    <property type="entry name" value="Glyco_trans_2-like"/>
</dbReference>
<dbReference type="GO" id="GO:0005794">
    <property type="term" value="C:Golgi apparatus"/>
    <property type="evidence" value="ECO:0000318"/>
    <property type="project" value="GO_Central"/>
</dbReference>
<evidence type="ECO:0000256" key="7">
    <source>
        <dbReference type="ARBA" id="ARBA00023157"/>
    </source>
</evidence>
<evidence type="ECO:0000256" key="5">
    <source>
        <dbReference type="ARBA" id="ARBA00022989"/>
    </source>
</evidence>
<dbReference type="EMBL" id="KB097519">
    <property type="protein sequence ID" value="ESN95574.1"/>
    <property type="molecule type" value="Genomic_DNA"/>
</dbReference>
<dbReference type="STRING" id="6412.T1G6E4"/>
<dbReference type="EMBL" id="AMQM01006815">
    <property type="status" value="NOT_ANNOTATED_CDS"/>
    <property type="molecule type" value="Genomic_DNA"/>
</dbReference>
<reference evidence="14" key="1">
    <citation type="submission" date="2012-12" db="EMBL/GenBank/DDBJ databases">
        <authorList>
            <person name="Hellsten U."/>
            <person name="Grimwood J."/>
            <person name="Chapman J.A."/>
            <person name="Shapiro H."/>
            <person name="Aerts A."/>
            <person name="Otillar R.P."/>
            <person name="Terry A.Y."/>
            <person name="Boore J.L."/>
            <person name="Simakov O."/>
            <person name="Marletaz F."/>
            <person name="Cho S.-J."/>
            <person name="Edsinger-Gonzales E."/>
            <person name="Havlak P."/>
            <person name="Kuo D.-H."/>
            <person name="Larsson T."/>
            <person name="Lv J."/>
            <person name="Arendt D."/>
            <person name="Savage R."/>
            <person name="Osoegawa K."/>
            <person name="de Jong P."/>
            <person name="Lindberg D.R."/>
            <person name="Seaver E.C."/>
            <person name="Weisblat D.A."/>
            <person name="Putnam N.H."/>
            <person name="Grigoriev I.V."/>
            <person name="Rokhsar D.S."/>
        </authorList>
    </citation>
    <scope>NUCLEOTIDE SEQUENCE</scope>
</reference>
<keyword evidence="3" id="KW-0812">Transmembrane</keyword>
<feature type="domain" description="Glycosyltransferase 2-like" evidence="11">
    <location>
        <begin position="63"/>
        <end position="245"/>
    </location>
</feature>
<evidence type="ECO:0000313" key="13">
    <source>
        <dbReference type="EnsemblMetazoa" id="HelroP86622"/>
    </source>
</evidence>
<gene>
    <name evidence="13" type="primary">20216641</name>
    <name evidence="12" type="ORF">HELRODRAFT_86622</name>
</gene>
<evidence type="ECO:0000256" key="8">
    <source>
        <dbReference type="ARBA" id="ARBA00023180"/>
    </source>
</evidence>
<comment type="cofactor">
    <cofactor evidence="1">
        <name>Mn(2+)</name>
        <dbReference type="ChEBI" id="CHEBI:29035"/>
    </cofactor>
</comment>
<dbReference type="InterPro" id="IPR029044">
    <property type="entry name" value="Nucleotide-diphossugar_trans"/>
</dbReference>
<dbReference type="SUPFAM" id="SSF53448">
    <property type="entry name" value="Nucleotide-diphospho-sugar transferases"/>
    <property type="match status" value="1"/>
</dbReference>
<comment type="subcellular location">
    <subcellularLocation>
        <location evidence="10">Endomembrane system</location>
        <topology evidence="10">Single-pass type II membrane protein</topology>
    </subcellularLocation>
</comment>
<proteinExistence type="inferred from homology"/>
<comment type="similarity">
    <text evidence="2">Belongs to the glycosyltransferase 2 family. GalNAc-T subfamily.</text>
</comment>
<keyword evidence="8" id="KW-0325">Glycoprotein</keyword>
<dbReference type="RefSeq" id="XP_009026302.1">
    <property type="nucleotide sequence ID" value="XM_009028054.1"/>
</dbReference>
<dbReference type="CTD" id="20216641"/>
<keyword evidence="4" id="KW-0735">Signal-anchor</keyword>
<dbReference type="KEGG" id="hro:HELRODRAFT_86622"/>
<dbReference type="CDD" id="cd02510">
    <property type="entry name" value="pp-GalNAc-T"/>
    <property type="match status" value="1"/>
</dbReference>
<evidence type="ECO:0000256" key="3">
    <source>
        <dbReference type="ARBA" id="ARBA00022692"/>
    </source>
</evidence>
<dbReference type="InterPro" id="IPR045885">
    <property type="entry name" value="GalNAc-T"/>
</dbReference>
<dbReference type="Gene3D" id="3.90.550.10">
    <property type="entry name" value="Spore Coat Polysaccharide Biosynthesis Protein SpsA, Chain A"/>
    <property type="match status" value="1"/>
</dbReference>
<dbReference type="FunFam" id="3.90.550.10:FF:000053">
    <property type="entry name" value="Polypeptide N-acetylgalactosaminyltransferase"/>
    <property type="match status" value="1"/>
</dbReference>
<dbReference type="GO" id="GO:0006493">
    <property type="term" value="P:protein O-linked glycosylation"/>
    <property type="evidence" value="ECO:0000318"/>
    <property type="project" value="GO_Central"/>
</dbReference>
<dbReference type="EnsemblMetazoa" id="HelroT86622">
    <property type="protein sequence ID" value="HelroP86622"/>
    <property type="gene ID" value="HelroG86622"/>
</dbReference>
<reference evidence="12 14" key="2">
    <citation type="journal article" date="2013" name="Nature">
        <title>Insights into bilaterian evolution from three spiralian genomes.</title>
        <authorList>
            <person name="Simakov O."/>
            <person name="Marletaz F."/>
            <person name="Cho S.J."/>
            <person name="Edsinger-Gonzales E."/>
            <person name="Havlak P."/>
            <person name="Hellsten U."/>
            <person name="Kuo D.H."/>
            <person name="Larsson T."/>
            <person name="Lv J."/>
            <person name="Arendt D."/>
            <person name="Savage R."/>
            <person name="Osoegawa K."/>
            <person name="de Jong P."/>
            <person name="Grimwood J."/>
            <person name="Chapman J.A."/>
            <person name="Shapiro H."/>
            <person name="Aerts A."/>
            <person name="Otillar R.P."/>
            <person name="Terry A.Y."/>
            <person name="Boore J.L."/>
            <person name="Grigoriev I.V."/>
            <person name="Lindberg D.R."/>
            <person name="Seaver E.C."/>
            <person name="Weisblat D.A."/>
            <person name="Putnam N.H."/>
            <person name="Rokhsar D.S."/>
        </authorList>
    </citation>
    <scope>NUCLEOTIDE SEQUENCE</scope>
</reference>
<evidence type="ECO:0000259" key="11">
    <source>
        <dbReference type="Pfam" id="PF00535"/>
    </source>
</evidence>
<evidence type="ECO:0000313" key="12">
    <source>
        <dbReference type="EMBL" id="ESN95574.1"/>
    </source>
</evidence>
<dbReference type="GeneID" id="20216641"/>
<keyword evidence="5" id="KW-1133">Transmembrane helix</keyword>
<evidence type="ECO:0000256" key="6">
    <source>
        <dbReference type="ARBA" id="ARBA00023136"/>
    </source>
</evidence>
<evidence type="ECO:0000256" key="9">
    <source>
        <dbReference type="ARBA" id="ARBA00023211"/>
    </source>
</evidence>
<evidence type="ECO:0000256" key="10">
    <source>
        <dbReference type="ARBA" id="ARBA00060399"/>
    </source>
</evidence>
<dbReference type="Pfam" id="PF00535">
    <property type="entry name" value="Glycos_transf_2"/>
    <property type="match status" value="1"/>
</dbReference>
<dbReference type="OMA" id="NGWGGEN"/>
<dbReference type="HOGENOM" id="CLU_013477_0_0_1"/>
<dbReference type="InParanoid" id="T1G6E4"/>
<keyword evidence="9" id="KW-0464">Manganese</keyword>
<dbReference type="PANTHER" id="PTHR11675:SF43">
    <property type="entry name" value="POLYPEPTIDE N-ACETYLGALACTOSAMINYLTRANSFERASE 1"/>
    <property type="match status" value="1"/>
</dbReference>
<dbReference type="PANTHER" id="PTHR11675">
    <property type="entry name" value="N-ACETYLGALACTOSAMINYLTRANSFERASE"/>
    <property type="match status" value="1"/>
</dbReference>
<reference evidence="13" key="3">
    <citation type="submission" date="2015-06" db="UniProtKB">
        <authorList>
            <consortium name="EnsemblMetazoa"/>
        </authorList>
    </citation>
    <scope>IDENTIFICATION</scope>
</reference>
<evidence type="ECO:0000256" key="4">
    <source>
        <dbReference type="ARBA" id="ARBA00022968"/>
    </source>
</evidence>
<organism evidence="13 14">
    <name type="scientific">Helobdella robusta</name>
    <name type="common">Californian leech</name>
    <dbReference type="NCBI Taxonomy" id="6412"/>
    <lineage>
        <taxon>Eukaryota</taxon>
        <taxon>Metazoa</taxon>
        <taxon>Spiralia</taxon>
        <taxon>Lophotrochozoa</taxon>
        <taxon>Annelida</taxon>
        <taxon>Clitellata</taxon>
        <taxon>Hirudinea</taxon>
        <taxon>Rhynchobdellida</taxon>
        <taxon>Glossiphoniidae</taxon>
        <taxon>Helobdella</taxon>
    </lineage>
</organism>
<keyword evidence="14" id="KW-1185">Reference proteome</keyword>
<evidence type="ECO:0000313" key="14">
    <source>
        <dbReference type="Proteomes" id="UP000015101"/>
    </source>
</evidence>
<protein>
    <recommendedName>
        <fullName evidence="11">Glycosyltransferase 2-like domain-containing protein</fullName>
    </recommendedName>
</protein>
<dbReference type="OrthoDB" id="6119243at2759"/>
<sequence length="378" mass="43640">MLGEWGDFAYLKNVPWKAIDEIIKVEKFNKPLSDVISLDRRLPDYRIKECSSLTYPEDLPQASVIIVFCNEAPSVILRTAHSVVNRSPPRYLAEVILVDDFSDRDLHVIKPHLQQIYPDGIVKLLRADKRLGLIRARNFGAKNAVGDVVVFLDAHCEVTIQWLVEPLLSRIQESRTTVVCPLIDMLCSHTFHYSMNGGGAIGGFKWDMAFDWMSVPKREWQRMTSPTDYLRSPAMAGGLFAMDRKFFFELGGYDEGMNIWGGENVEISLRIWRCGGTLEFIPCSRVGHMYRHQFPYKTDRAYLSLNLKRVAEVWLDDYKRIFYLNRPDLKEKDAGDLTSRLKLKEDLKCKSFKWFLDNVFPELFVFDENVLAYGSVSK</sequence>
<dbReference type="Proteomes" id="UP000015101">
    <property type="component" value="Unassembled WGS sequence"/>
</dbReference>
<keyword evidence="7" id="KW-1015">Disulfide bond</keyword>